<sequence>MANVLATTALLLLSQSAQVAAFVTTPAVPKTCIDSRAKHTTPQQLYATLDDNSHYDSPAIDLSNTIIDDRRNFIKSIVSLGLAASSIPTAALAEDAAVSAATPSPVQVVAIGDTKKLFNEGRALEAQGNILAAQRLYIKVTKISPRFIYGWANLSNTLVAQGQLNDADQTYTKAINLCEENLKEAEESFGIKRCDDLYLLLLNRGSVRLNNGMSKEALTDLQKANTLKARPDAVILQNLARAQELNSFYAQSDKSYTTAISMTANEVSPFWLRSSMVKYQLNDINGAMDLMKRVENRFPEAPEVRAAYAVLLLAKGDEDAARKKFLEIPDRQRVKYADGEFLEKVVAWPSAMKEGLSTLTKAVGDSSQESQNQQ</sequence>
<evidence type="ECO:0000313" key="5">
    <source>
        <dbReference type="Proteomes" id="UP001224775"/>
    </source>
</evidence>
<dbReference type="AlphaFoldDB" id="A0AAD9DAV8"/>
<keyword evidence="2" id="KW-0802">TPR repeat</keyword>
<accession>A0AAD9DAV8</accession>
<feature type="signal peptide" evidence="3">
    <location>
        <begin position="1"/>
        <end position="21"/>
    </location>
</feature>
<name>A0AAD9DAV8_9STRA</name>
<keyword evidence="3" id="KW-0732">Signal</keyword>
<evidence type="ECO:0000256" key="2">
    <source>
        <dbReference type="ARBA" id="ARBA00022803"/>
    </source>
</evidence>
<gene>
    <name evidence="4" type="ORF">QTG54_008687</name>
</gene>
<dbReference type="InterPro" id="IPR011990">
    <property type="entry name" value="TPR-like_helical_dom_sf"/>
</dbReference>
<dbReference type="SMART" id="SM00028">
    <property type="entry name" value="TPR"/>
    <property type="match status" value="4"/>
</dbReference>
<dbReference type="SUPFAM" id="SSF48452">
    <property type="entry name" value="TPR-like"/>
    <property type="match status" value="1"/>
</dbReference>
<organism evidence="4 5">
    <name type="scientific">Skeletonema marinoi</name>
    <dbReference type="NCBI Taxonomy" id="267567"/>
    <lineage>
        <taxon>Eukaryota</taxon>
        <taxon>Sar</taxon>
        <taxon>Stramenopiles</taxon>
        <taxon>Ochrophyta</taxon>
        <taxon>Bacillariophyta</taxon>
        <taxon>Coscinodiscophyceae</taxon>
        <taxon>Thalassiosirophycidae</taxon>
        <taxon>Thalassiosirales</taxon>
        <taxon>Skeletonemataceae</taxon>
        <taxon>Skeletonema</taxon>
        <taxon>Skeletonema marinoi-dohrnii complex</taxon>
    </lineage>
</organism>
<reference evidence="4" key="1">
    <citation type="submission" date="2023-06" db="EMBL/GenBank/DDBJ databases">
        <title>Survivors Of The Sea: Transcriptome response of Skeletonema marinoi to long-term dormancy.</title>
        <authorList>
            <person name="Pinder M.I.M."/>
            <person name="Kourtchenko O."/>
            <person name="Robertson E.K."/>
            <person name="Larsson T."/>
            <person name="Maumus F."/>
            <person name="Osuna-Cruz C.M."/>
            <person name="Vancaester E."/>
            <person name="Stenow R."/>
            <person name="Vandepoele K."/>
            <person name="Ploug H."/>
            <person name="Bruchert V."/>
            <person name="Godhe A."/>
            <person name="Topel M."/>
        </authorList>
    </citation>
    <scope>NUCLEOTIDE SEQUENCE</scope>
    <source>
        <strain evidence="4">R05AC</strain>
    </source>
</reference>
<dbReference type="Gene3D" id="1.25.40.10">
    <property type="entry name" value="Tetratricopeptide repeat domain"/>
    <property type="match status" value="2"/>
</dbReference>
<keyword evidence="1" id="KW-0677">Repeat</keyword>
<evidence type="ECO:0000313" key="4">
    <source>
        <dbReference type="EMBL" id="KAK1740592.1"/>
    </source>
</evidence>
<dbReference type="PANTHER" id="PTHR44858:SF1">
    <property type="entry name" value="UDP-N-ACETYLGLUCOSAMINE--PEPTIDE N-ACETYLGLUCOSAMINYLTRANSFERASE SPINDLY-RELATED"/>
    <property type="match status" value="1"/>
</dbReference>
<feature type="chain" id="PRO_5042155156" description="Mediator of RNA polymerase II transcription subunit 5" evidence="3">
    <location>
        <begin position="22"/>
        <end position="374"/>
    </location>
</feature>
<dbReference type="Pfam" id="PF13181">
    <property type="entry name" value="TPR_8"/>
    <property type="match status" value="1"/>
</dbReference>
<evidence type="ECO:0000256" key="3">
    <source>
        <dbReference type="SAM" id="SignalP"/>
    </source>
</evidence>
<dbReference type="PANTHER" id="PTHR44858">
    <property type="entry name" value="TETRATRICOPEPTIDE REPEAT PROTEIN 6"/>
    <property type="match status" value="1"/>
</dbReference>
<dbReference type="Proteomes" id="UP001224775">
    <property type="component" value="Unassembled WGS sequence"/>
</dbReference>
<evidence type="ECO:0008006" key="6">
    <source>
        <dbReference type="Google" id="ProtNLM"/>
    </source>
</evidence>
<comment type="caution">
    <text evidence="4">The sequence shown here is derived from an EMBL/GenBank/DDBJ whole genome shotgun (WGS) entry which is preliminary data.</text>
</comment>
<protein>
    <recommendedName>
        <fullName evidence="6">Mediator of RNA polymerase II transcription subunit 5</fullName>
    </recommendedName>
</protein>
<dbReference type="InterPro" id="IPR050498">
    <property type="entry name" value="Ycf3"/>
</dbReference>
<proteinExistence type="predicted"/>
<dbReference type="InterPro" id="IPR019734">
    <property type="entry name" value="TPR_rpt"/>
</dbReference>
<keyword evidence="5" id="KW-1185">Reference proteome</keyword>
<dbReference type="EMBL" id="JATAAI010000015">
    <property type="protein sequence ID" value="KAK1740592.1"/>
    <property type="molecule type" value="Genomic_DNA"/>
</dbReference>
<evidence type="ECO:0000256" key="1">
    <source>
        <dbReference type="ARBA" id="ARBA00022737"/>
    </source>
</evidence>